<proteinExistence type="predicted"/>
<keyword evidence="2" id="KW-1185">Reference proteome</keyword>
<dbReference type="EMBL" id="LR746267">
    <property type="protein sequence ID" value="CAA7394294.1"/>
    <property type="molecule type" value="Genomic_DNA"/>
</dbReference>
<sequence length="27" mass="3087">MHLGYGGILTGNWVINSYIYIYIVNIV</sequence>
<accession>A0A7I8KAP5</accession>
<protein>
    <submittedName>
        <fullName evidence="1">Uncharacterized protein</fullName>
    </submittedName>
</protein>
<dbReference type="Proteomes" id="UP000663760">
    <property type="component" value="Chromosome 4"/>
</dbReference>
<reference evidence="1" key="1">
    <citation type="submission" date="2020-02" db="EMBL/GenBank/DDBJ databases">
        <authorList>
            <person name="Scholz U."/>
            <person name="Mascher M."/>
            <person name="Fiebig A."/>
        </authorList>
    </citation>
    <scope>NUCLEOTIDE SEQUENCE</scope>
</reference>
<dbReference type="AlphaFoldDB" id="A0A7I8KAP5"/>
<name>A0A7I8KAP5_SPIIN</name>
<evidence type="ECO:0000313" key="2">
    <source>
        <dbReference type="Proteomes" id="UP000663760"/>
    </source>
</evidence>
<gene>
    <name evidence="1" type="ORF">SI8410_04004955</name>
</gene>
<evidence type="ECO:0000313" key="1">
    <source>
        <dbReference type="EMBL" id="CAA7394294.1"/>
    </source>
</evidence>
<organism evidence="1 2">
    <name type="scientific">Spirodela intermedia</name>
    <name type="common">Intermediate duckweed</name>
    <dbReference type="NCBI Taxonomy" id="51605"/>
    <lineage>
        <taxon>Eukaryota</taxon>
        <taxon>Viridiplantae</taxon>
        <taxon>Streptophyta</taxon>
        <taxon>Embryophyta</taxon>
        <taxon>Tracheophyta</taxon>
        <taxon>Spermatophyta</taxon>
        <taxon>Magnoliopsida</taxon>
        <taxon>Liliopsida</taxon>
        <taxon>Araceae</taxon>
        <taxon>Lemnoideae</taxon>
        <taxon>Spirodela</taxon>
    </lineage>
</organism>